<evidence type="ECO:0000256" key="3">
    <source>
        <dbReference type="ARBA" id="ARBA00012367"/>
    </source>
</evidence>
<evidence type="ECO:0000256" key="6">
    <source>
        <dbReference type="ARBA" id="ARBA00022840"/>
    </source>
</evidence>
<dbReference type="Pfam" id="PF21948">
    <property type="entry name" value="LplA-B_cat"/>
    <property type="match status" value="1"/>
</dbReference>
<sequence>MRYLNLGTIPAEASQAVYHALADLMTPDKPITLVTVSPDRPYVCVGYHQVASREIDRPYCEAAGIPVGRRMVGGGAVWLDYDQIFWHLIMPRQHLPVDTLYRKFLTAPVEAYRKMGIGAEHRPVNDIVVGPRKIGGTGANTMGEADVLVGSIMMDFDTQAMARVINVPSEKFRDKMVSSLEDYMTTVQRELGPRAPSREEATAALVEAFATLLGEPVMADELTPEERRRLDYYQKLLFDPAFVYRHEGYLQPGVKIKDGVHLLEGVAKAPGGLVRVVWRESEGRIDDIVIGGDFFVNPANGLETAEQRLRGAPSEMDALARALAEVWAELDIPGVTIDDVLAAFQAGRSIAPELVGE</sequence>
<dbReference type="Gene3D" id="3.30.390.50">
    <property type="entry name" value="CO dehydrogenase flavoprotein, C-terminal domain"/>
    <property type="match status" value="1"/>
</dbReference>
<dbReference type="UniPathway" id="UPA00537">
    <property type="reaction ID" value="UER00594"/>
</dbReference>
<dbReference type="PROSITE" id="PS51733">
    <property type="entry name" value="BPL_LPL_CATALYTIC"/>
    <property type="match status" value="1"/>
</dbReference>
<dbReference type="SUPFAM" id="SSF82649">
    <property type="entry name" value="SufE/NifU"/>
    <property type="match status" value="1"/>
</dbReference>
<evidence type="ECO:0000256" key="5">
    <source>
        <dbReference type="ARBA" id="ARBA00022741"/>
    </source>
</evidence>
<evidence type="ECO:0000256" key="7">
    <source>
        <dbReference type="ARBA" id="ARBA00048037"/>
    </source>
</evidence>
<dbReference type="EMBL" id="JABBVZ010000014">
    <property type="protein sequence ID" value="NMP21906.1"/>
    <property type="molecule type" value="Genomic_DNA"/>
</dbReference>
<dbReference type="Gene3D" id="3.30.930.10">
    <property type="entry name" value="Bira Bifunctional Protein, Domain 2"/>
    <property type="match status" value="1"/>
</dbReference>
<dbReference type="AlphaFoldDB" id="A0A7Y0L254"/>
<dbReference type="InterPro" id="IPR050664">
    <property type="entry name" value="Octanoyltrans_LipM/LipL"/>
</dbReference>
<dbReference type="PANTHER" id="PTHR43679">
    <property type="entry name" value="OCTANOYLTRANSFERASE LIPM-RELATED"/>
    <property type="match status" value="1"/>
</dbReference>
<comment type="catalytic activity">
    <reaction evidence="7">
        <text>L-lysyl-[lipoyl-carrier protein] + (R)-lipoate + ATP = N(6)-[(R)-lipoyl]-L-lysyl-[lipoyl-carrier protein] + AMP + diphosphate + H(+)</text>
        <dbReference type="Rhea" id="RHEA:49288"/>
        <dbReference type="Rhea" id="RHEA-COMP:10500"/>
        <dbReference type="Rhea" id="RHEA-COMP:10502"/>
        <dbReference type="ChEBI" id="CHEBI:15378"/>
        <dbReference type="ChEBI" id="CHEBI:29969"/>
        <dbReference type="ChEBI" id="CHEBI:30616"/>
        <dbReference type="ChEBI" id="CHEBI:33019"/>
        <dbReference type="ChEBI" id="CHEBI:83088"/>
        <dbReference type="ChEBI" id="CHEBI:83099"/>
        <dbReference type="ChEBI" id="CHEBI:456215"/>
        <dbReference type="EC" id="6.3.1.20"/>
    </reaction>
</comment>
<dbReference type="GO" id="GO:0016979">
    <property type="term" value="F:lipoate-protein ligase activity"/>
    <property type="evidence" value="ECO:0007669"/>
    <property type="project" value="UniProtKB-EC"/>
</dbReference>
<dbReference type="SUPFAM" id="SSF55681">
    <property type="entry name" value="Class II aaRS and biotin synthetases"/>
    <property type="match status" value="1"/>
</dbReference>
<evidence type="ECO:0000313" key="10">
    <source>
        <dbReference type="Proteomes" id="UP000533476"/>
    </source>
</evidence>
<dbReference type="PANTHER" id="PTHR43679:SF2">
    <property type="entry name" value="OCTANOYL-[GCVH]:PROTEIN N-OCTANOYLTRANSFERASE"/>
    <property type="match status" value="1"/>
</dbReference>
<protein>
    <recommendedName>
        <fullName evidence="3">lipoate--protein ligase</fullName>
        <ecNumber evidence="3">6.3.1.20</ecNumber>
    </recommendedName>
</protein>
<dbReference type="Pfam" id="PF10437">
    <property type="entry name" value="Lip_prot_lig_C"/>
    <property type="match status" value="1"/>
</dbReference>
<keyword evidence="6" id="KW-0067">ATP-binding</keyword>
<keyword evidence="5" id="KW-0547">Nucleotide-binding</keyword>
<dbReference type="Proteomes" id="UP000533476">
    <property type="component" value="Unassembled WGS sequence"/>
</dbReference>
<evidence type="ECO:0000256" key="1">
    <source>
        <dbReference type="ARBA" id="ARBA00005085"/>
    </source>
</evidence>
<dbReference type="RefSeq" id="WP_169097737.1">
    <property type="nucleotide sequence ID" value="NZ_JABBVZ010000014.1"/>
</dbReference>
<accession>A0A7Y0L254</accession>
<feature type="domain" description="BPL/LPL catalytic" evidence="8">
    <location>
        <begin position="27"/>
        <end position="217"/>
    </location>
</feature>
<proteinExistence type="predicted"/>
<dbReference type="GO" id="GO:0009249">
    <property type="term" value="P:protein lipoylation"/>
    <property type="evidence" value="ECO:0007669"/>
    <property type="project" value="UniProtKB-ARBA"/>
</dbReference>
<evidence type="ECO:0000259" key="8">
    <source>
        <dbReference type="PROSITE" id="PS51733"/>
    </source>
</evidence>
<dbReference type="InterPro" id="IPR004143">
    <property type="entry name" value="BPL_LPL_catalytic"/>
</dbReference>
<dbReference type="InterPro" id="IPR045864">
    <property type="entry name" value="aa-tRNA-synth_II/BPL/LPL"/>
</dbReference>
<dbReference type="InterPro" id="IPR019491">
    <property type="entry name" value="Lipoate_protein_ligase_C"/>
</dbReference>
<keyword evidence="4 9" id="KW-0436">Ligase</keyword>
<evidence type="ECO:0000313" key="9">
    <source>
        <dbReference type="EMBL" id="NMP21906.1"/>
    </source>
</evidence>
<evidence type="ECO:0000256" key="4">
    <source>
        <dbReference type="ARBA" id="ARBA00022598"/>
    </source>
</evidence>
<gene>
    <name evidence="9" type="ORF">HIJ39_06010</name>
</gene>
<comment type="pathway">
    <text evidence="2">Protein modification; protein lipoylation via exogenous pathway; protein N(6)-(lipoyl)lysine from lipoate: step 1/2.</text>
</comment>
<comment type="caution">
    <text evidence="9">The sequence shown here is derived from an EMBL/GenBank/DDBJ whole genome shotgun (WGS) entry which is preliminary data.</text>
</comment>
<dbReference type="GO" id="GO:0005524">
    <property type="term" value="F:ATP binding"/>
    <property type="evidence" value="ECO:0007669"/>
    <property type="project" value="UniProtKB-KW"/>
</dbReference>
<evidence type="ECO:0000256" key="2">
    <source>
        <dbReference type="ARBA" id="ARBA00005124"/>
    </source>
</evidence>
<keyword evidence="10" id="KW-1185">Reference proteome</keyword>
<name>A0A7Y0L254_9FIRM</name>
<dbReference type="EC" id="6.3.1.20" evidence="3"/>
<comment type="pathway">
    <text evidence="1">Protein modification; protein lipoylation via exogenous pathway; protein N(6)-(lipoyl)lysine from lipoate: step 2/2.</text>
</comment>
<dbReference type="CDD" id="cd16443">
    <property type="entry name" value="LplA"/>
    <property type="match status" value="1"/>
</dbReference>
<organism evidence="9 10">
    <name type="scientific">Sulfobacillus harzensis</name>
    <dbReference type="NCBI Taxonomy" id="2729629"/>
    <lineage>
        <taxon>Bacteria</taxon>
        <taxon>Bacillati</taxon>
        <taxon>Bacillota</taxon>
        <taxon>Clostridia</taxon>
        <taxon>Eubacteriales</taxon>
        <taxon>Clostridiales Family XVII. Incertae Sedis</taxon>
        <taxon>Sulfobacillus</taxon>
    </lineage>
</organism>
<reference evidence="9 10" key="1">
    <citation type="submission" date="2020-04" db="EMBL/GenBank/DDBJ databases">
        <authorList>
            <person name="Zhang R."/>
            <person name="Schippers A."/>
        </authorList>
    </citation>
    <scope>NUCLEOTIDE SEQUENCE [LARGE SCALE GENOMIC DNA]</scope>
    <source>
        <strain evidence="9 10">DSM 109850</strain>
    </source>
</reference>